<dbReference type="SMART" id="SM00091">
    <property type="entry name" value="PAS"/>
    <property type="match status" value="2"/>
</dbReference>
<gene>
    <name evidence="7" type="ORF">RT723_05690</name>
</gene>
<dbReference type="Pfam" id="PF13426">
    <property type="entry name" value="PAS_9"/>
    <property type="match status" value="1"/>
</dbReference>
<feature type="domain" description="Histidine kinase" evidence="4">
    <location>
        <begin position="388"/>
        <end position="596"/>
    </location>
</feature>
<comment type="catalytic activity">
    <reaction evidence="1">
        <text>ATP + protein L-histidine = ADP + protein N-phospho-L-histidine.</text>
        <dbReference type="EC" id="2.7.13.3"/>
    </reaction>
</comment>
<evidence type="ECO:0000256" key="2">
    <source>
        <dbReference type="ARBA" id="ARBA00012438"/>
    </source>
</evidence>
<dbReference type="Gene3D" id="3.30.565.10">
    <property type="entry name" value="Histidine kinase-like ATPase, C-terminal domain"/>
    <property type="match status" value="1"/>
</dbReference>
<dbReference type="InterPro" id="IPR036890">
    <property type="entry name" value="HATPase_C_sf"/>
</dbReference>
<reference evidence="7 8" key="1">
    <citation type="submission" date="2023-10" db="EMBL/GenBank/DDBJ databases">
        <title>Psychrosphaera aquimaarina strain SW33 isolated from seawater.</title>
        <authorList>
            <person name="Bayburt H."/>
            <person name="Kim J.M."/>
            <person name="Choi B.J."/>
            <person name="Jeon C.O."/>
        </authorList>
    </citation>
    <scope>NUCLEOTIDE SEQUENCE [LARGE SCALE GENOMIC DNA]</scope>
    <source>
        <strain evidence="7 8">KCTC 52743</strain>
    </source>
</reference>
<accession>A0ABU3QYJ9</accession>
<dbReference type="InterPro" id="IPR035965">
    <property type="entry name" value="PAS-like_dom_sf"/>
</dbReference>
<name>A0ABU3QYJ9_9GAMM</name>
<dbReference type="PRINTS" id="PR00344">
    <property type="entry name" value="BCTRLSENSOR"/>
</dbReference>
<feature type="domain" description="PAC" evidence="6">
    <location>
        <begin position="186"/>
        <end position="240"/>
    </location>
</feature>
<dbReference type="InterPro" id="IPR036097">
    <property type="entry name" value="HisK_dim/P_sf"/>
</dbReference>
<sequence length="599" mass="67665">MYERFFNYSNELFCIADKDANFIDANDAFCNLLGVTKNELLSKKYLEFIHEDDIFKTQNEIKKLSSGLSVISFENRYVSANGEVFVLSWRGYPDLENGEVFAIARDVTAERASISTHKQLYDSITDNVIFAKTNKRGIITEVNDKFCEISGYERSELIGQTHKVINSGEHPTEFFKEIWQVITSGKVWTGAITNRRKNGERYIVQSIITPLYDLSGRIESYVAIRFDITDRIQSEIELENILKILNETGSMAKIGGWELDVNTGDLSWTDETFKILGVKKEGSKTPNLPQGINLFSEQHKPIIDAAIQRGIEFGEPYNLELEIVKPDGGLKWVVTTGKPIYKNGKIVSLSGTIQDIHEKKITEMMYNQERQKSIQNAKFAALGELSASIAHEINNPLGIISAYTELLKLQENMLDNDKLDTILKSCERISYIVKNLKRFSRSDDIPVKKVIDLKVVAEEAISLTKPRVNRGLIKLSSELLANSFVLGNDIEIEQVIINLVNNAIDAVQDEVDSWIKLSLMDFGESYKLEVEDSGEGIPDEIQIRMFEPFYTTKDINKGTGLGLSVIRGILDDHKATIEFDSSRGNSCFSITFPKYSESN</sequence>
<dbReference type="InterPro" id="IPR000014">
    <property type="entry name" value="PAS"/>
</dbReference>
<dbReference type="InterPro" id="IPR000700">
    <property type="entry name" value="PAS-assoc_C"/>
</dbReference>
<keyword evidence="8" id="KW-1185">Reference proteome</keyword>
<dbReference type="Pfam" id="PF02518">
    <property type="entry name" value="HATPase_c"/>
    <property type="match status" value="1"/>
</dbReference>
<dbReference type="Gene3D" id="2.10.70.100">
    <property type="match status" value="1"/>
</dbReference>
<dbReference type="SMART" id="SM00387">
    <property type="entry name" value="HATPase_c"/>
    <property type="match status" value="1"/>
</dbReference>
<dbReference type="SUPFAM" id="SSF47384">
    <property type="entry name" value="Homodimeric domain of signal transducing histidine kinase"/>
    <property type="match status" value="1"/>
</dbReference>
<dbReference type="SUPFAM" id="SSF55874">
    <property type="entry name" value="ATPase domain of HSP90 chaperone/DNA topoisomerase II/histidine kinase"/>
    <property type="match status" value="1"/>
</dbReference>
<evidence type="ECO:0000259" key="4">
    <source>
        <dbReference type="PROSITE" id="PS50109"/>
    </source>
</evidence>
<dbReference type="NCBIfam" id="TIGR00229">
    <property type="entry name" value="sensory_box"/>
    <property type="match status" value="3"/>
</dbReference>
<organism evidence="7 8">
    <name type="scientific">Psychrosphaera aquimarina</name>
    <dbReference type="NCBI Taxonomy" id="2044854"/>
    <lineage>
        <taxon>Bacteria</taxon>
        <taxon>Pseudomonadati</taxon>
        <taxon>Pseudomonadota</taxon>
        <taxon>Gammaproteobacteria</taxon>
        <taxon>Alteromonadales</taxon>
        <taxon>Pseudoalteromonadaceae</taxon>
        <taxon>Psychrosphaera</taxon>
    </lineage>
</organism>
<dbReference type="InterPro" id="IPR013655">
    <property type="entry name" value="PAS_fold_3"/>
</dbReference>
<dbReference type="CDD" id="cd00082">
    <property type="entry name" value="HisKA"/>
    <property type="match status" value="1"/>
</dbReference>
<dbReference type="SMART" id="SM00388">
    <property type="entry name" value="HisKA"/>
    <property type="match status" value="1"/>
</dbReference>
<dbReference type="Gene3D" id="1.10.287.130">
    <property type="match status" value="1"/>
</dbReference>
<evidence type="ECO:0000313" key="8">
    <source>
        <dbReference type="Proteomes" id="UP001257914"/>
    </source>
</evidence>
<dbReference type="InterPro" id="IPR004358">
    <property type="entry name" value="Sig_transdc_His_kin-like_C"/>
</dbReference>
<feature type="domain" description="PAS" evidence="5">
    <location>
        <begin position="1"/>
        <end position="68"/>
    </location>
</feature>
<dbReference type="InterPro" id="IPR003594">
    <property type="entry name" value="HATPase_dom"/>
</dbReference>
<feature type="domain" description="PAC" evidence="6">
    <location>
        <begin position="317"/>
        <end position="368"/>
    </location>
</feature>
<dbReference type="EMBL" id="JAWCUA010000003">
    <property type="protein sequence ID" value="MDU0112502.1"/>
    <property type="molecule type" value="Genomic_DNA"/>
</dbReference>
<keyword evidence="3" id="KW-0597">Phosphoprotein</keyword>
<proteinExistence type="predicted"/>
<dbReference type="Pfam" id="PF08447">
    <property type="entry name" value="PAS_3"/>
    <property type="match status" value="2"/>
</dbReference>
<dbReference type="CDD" id="cd00130">
    <property type="entry name" value="PAS"/>
    <property type="match status" value="3"/>
</dbReference>
<dbReference type="PANTHER" id="PTHR43065:SF42">
    <property type="entry name" value="TWO-COMPONENT SENSOR PPRA"/>
    <property type="match status" value="1"/>
</dbReference>
<dbReference type="SUPFAM" id="SSF55785">
    <property type="entry name" value="PYP-like sensor domain (PAS domain)"/>
    <property type="match status" value="3"/>
</dbReference>
<dbReference type="GO" id="GO:0016301">
    <property type="term" value="F:kinase activity"/>
    <property type="evidence" value="ECO:0007669"/>
    <property type="project" value="UniProtKB-KW"/>
</dbReference>
<keyword evidence="7" id="KW-0808">Transferase</keyword>
<evidence type="ECO:0000313" key="7">
    <source>
        <dbReference type="EMBL" id="MDU0112502.1"/>
    </source>
</evidence>
<dbReference type="PROSITE" id="PS50113">
    <property type="entry name" value="PAC"/>
    <property type="match status" value="2"/>
</dbReference>
<dbReference type="PROSITE" id="PS50112">
    <property type="entry name" value="PAS"/>
    <property type="match status" value="2"/>
</dbReference>
<dbReference type="EC" id="2.7.13.3" evidence="2"/>
<evidence type="ECO:0000256" key="3">
    <source>
        <dbReference type="ARBA" id="ARBA00022553"/>
    </source>
</evidence>
<keyword evidence="7" id="KW-0418">Kinase</keyword>
<evidence type="ECO:0000259" key="5">
    <source>
        <dbReference type="PROSITE" id="PS50112"/>
    </source>
</evidence>
<dbReference type="InterPro" id="IPR003661">
    <property type="entry name" value="HisK_dim/P_dom"/>
</dbReference>
<dbReference type="Pfam" id="PF00512">
    <property type="entry name" value="HisKA"/>
    <property type="match status" value="1"/>
</dbReference>
<dbReference type="Gene3D" id="3.30.450.20">
    <property type="entry name" value="PAS domain"/>
    <property type="match status" value="3"/>
</dbReference>
<protein>
    <recommendedName>
        <fullName evidence="2">histidine kinase</fullName>
        <ecNumber evidence="2">2.7.13.3</ecNumber>
    </recommendedName>
</protein>
<dbReference type="PANTHER" id="PTHR43065">
    <property type="entry name" value="SENSOR HISTIDINE KINASE"/>
    <property type="match status" value="1"/>
</dbReference>
<dbReference type="SMART" id="SM00086">
    <property type="entry name" value="PAC"/>
    <property type="match status" value="3"/>
</dbReference>
<dbReference type="InterPro" id="IPR001610">
    <property type="entry name" value="PAC"/>
</dbReference>
<dbReference type="InterPro" id="IPR005467">
    <property type="entry name" value="His_kinase_dom"/>
</dbReference>
<dbReference type="RefSeq" id="WP_315946218.1">
    <property type="nucleotide sequence ID" value="NZ_JAWCUA010000003.1"/>
</dbReference>
<comment type="caution">
    <text evidence="7">The sequence shown here is derived from an EMBL/GenBank/DDBJ whole genome shotgun (WGS) entry which is preliminary data.</text>
</comment>
<feature type="domain" description="PAS" evidence="5">
    <location>
        <begin position="113"/>
        <end position="161"/>
    </location>
</feature>
<evidence type="ECO:0000256" key="1">
    <source>
        <dbReference type="ARBA" id="ARBA00000085"/>
    </source>
</evidence>
<dbReference type="Proteomes" id="UP001257914">
    <property type="component" value="Unassembled WGS sequence"/>
</dbReference>
<dbReference type="PROSITE" id="PS50109">
    <property type="entry name" value="HIS_KIN"/>
    <property type="match status" value="1"/>
</dbReference>
<evidence type="ECO:0000259" key="6">
    <source>
        <dbReference type="PROSITE" id="PS50113"/>
    </source>
</evidence>